<dbReference type="EMBL" id="MU001640">
    <property type="protein sequence ID" value="KAF2479997.1"/>
    <property type="molecule type" value="Genomic_DNA"/>
</dbReference>
<accession>A0A6A6PL50</accession>
<keyword evidence="3" id="KW-1185">Reference proteome</keyword>
<evidence type="ECO:0000313" key="3">
    <source>
        <dbReference type="Proteomes" id="UP000799767"/>
    </source>
</evidence>
<dbReference type="AlphaFoldDB" id="A0A6A6PL50"/>
<protein>
    <submittedName>
        <fullName evidence="2">Uncharacterized protein</fullName>
    </submittedName>
</protein>
<feature type="region of interest" description="Disordered" evidence="1">
    <location>
        <begin position="217"/>
        <end position="260"/>
    </location>
</feature>
<dbReference type="Proteomes" id="UP000799767">
    <property type="component" value="Unassembled WGS sequence"/>
</dbReference>
<reference evidence="2" key="1">
    <citation type="journal article" date="2020" name="Stud. Mycol.">
        <title>101 Dothideomycetes genomes: a test case for predicting lifestyles and emergence of pathogens.</title>
        <authorList>
            <person name="Haridas S."/>
            <person name="Albert R."/>
            <person name="Binder M."/>
            <person name="Bloem J."/>
            <person name="Labutti K."/>
            <person name="Salamov A."/>
            <person name="Andreopoulos B."/>
            <person name="Baker S."/>
            <person name="Barry K."/>
            <person name="Bills G."/>
            <person name="Bluhm B."/>
            <person name="Cannon C."/>
            <person name="Castanera R."/>
            <person name="Culley D."/>
            <person name="Daum C."/>
            <person name="Ezra D."/>
            <person name="Gonzalez J."/>
            <person name="Henrissat B."/>
            <person name="Kuo A."/>
            <person name="Liang C."/>
            <person name="Lipzen A."/>
            <person name="Lutzoni F."/>
            <person name="Magnuson J."/>
            <person name="Mondo S."/>
            <person name="Nolan M."/>
            <person name="Ohm R."/>
            <person name="Pangilinan J."/>
            <person name="Park H.-J."/>
            <person name="Ramirez L."/>
            <person name="Alfaro M."/>
            <person name="Sun H."/>
            <person name="Tritt A."/>
            <person name="Yoshinaga Y."/>
            <person name="Zwiers L.-H."/>
            <person name="Turgeon B."/>
            <person name="Goodwin S."/>
            <person name="Spatafora J."/>
            <person name="Crous P."/>
            <person name="Grigoriev I."/>
        </authorList>
    </citation>
    <scope>NUCLEOTIDE SEQUENCE</scope>
    <source>
        <strain evidence="2">CBS 113389</strain>
    </source>
</reference>
<evidence type="ECO:0000313" key="2">
    <source>
        <dbReference type="EMBL" id="KAF2479997.1"/>
    </source>
</evidence>
<dbReference type="GeneID" id="54475508"/>
<sequence>MFFVPIHSFHLLRPRGFVMPCSIVLHRQLFTLLYFTASLCANYSPPNNPLFTLSRECIYAESMSLVQSPFLTPRQPSLTMSSQRVWRHPGNNPPTTIFDAFSAMQTYKSHASYSPLNAQDRDKHGDRFHILALAITESQRGWPGLPRMPDLIACSKYCIYRFRSQLRAYLSHGEYQDWVRASRTSDDDKADVIDYARSYAVQEKGREVLDALGSAYPDKGADGEWGPQRLGSIAASRSGSTSESRRGSSRRSSSFSSLFG</sequence>
<organism evidence="2 3">
    <name type="scientific">Neohortaea acidophila</name>
    <dbReference type="NCBI Taxonomy" id="245834"/>
    <lineage>
        <taxon>Eukaryota</taxon>
        <taxon>Fungi</taxon>
        <taxon>Dikarya</taxon>
        <taxon>Ascomycota</taxon>
        <taxon>Pezizomycotina</taxon>
        <taxon>Dothideomycetes</taxon>
        <taxon>Dothideomycetidae</taxon>
        <taxon>Mycosphaerellales</taxon>
        <taxon>Teratosphaeriaceae</taxon>
        <taxon>Neohortaea</taxon>
    </lineage>
</organism>
<feature type="compositionally biased region" description="Low complexity" evidence="1">
    <location>
        <begin position="250"/>
        <end position="260"/>
    </location>
</feature>
<proteinExistence type="predicted"/>
<dbReference type="RefSeq" id="XP_033586567.1">
    <property type="nucleotide sequence ID" value="XM_033734506.1"/>
</dbReference>
<name>A0A6A6PL50_9PEZI</name>
<evidence type="ECO:0000256" key="1">
    <source>
        <dbReference type="SAM" id="MobiDB-lite"/>
    </source>
</evidence>
<gene>
    <name evidence="2" type="ORF">BDY17DRAFT_303036</name>
</gene>